<dbReference type="OrthoDB" id="47172at2759"/>
<reference evidence="2" key="1">
    <citation type="submission" date="2021-02" db="EMBL/GenBank/DDBJ databases">
        <authorList>
            <person name="Dougan E. K."/>
            <person name="Rhodes N."/>
            <person name="Thang M."/>
            <person name="Chan C."/>
        </authorList>
    </citation>
    <scope>NUCLEOTIDE SEQUENCE</scope>
</reference>
<protein>
    <recommendedName>
        <fullName evidence="1">JmjC domain-containing protein</fullName>
    </recommendedName>
</protein>
<proteinExistence type="predicted"/>
<keyword evidence="3" id="KW-1185">Reference proteome</keyword>
<evidence type="ECO:0000313" key="2">
    <source>
        <dbReference type="EMBL" id="CAE7467503.1"/>
    </source>
</evidence>
<evidence type="ECO:0000313" key="3">
    <source>
        <dbReference type="Proteomes" id="UP000604046"/>
    </source>
</evidence>
<organism evidence="2 3">
    <name type="scientific">Symbiodinium natans</name>
    <dbReference type="NCBI Taxonomy" id="878477"/>
    <lineage>
        <taxon>Eukaryota</taxon>
        <taxon>Sar</taxon>
        <taxon>Alveolata</taxon>
        <taxon>Dinophyceae</taxon>
        <taxon>Suessiales</taxon>
        <taxon>Symbiodiniaceae</taxon>
        <taxon>Symbiodinium</taxon>
    </lineage>
</organism>
<dbReference type="Proteomes" id="UP000604046">
    <property type="component" value="Unassembled WGS sequence"/>
</dbReference>
<dbReference type="Gene3D" id="2.60.120.650">
    <property type="entry name" value="Cupin"/>
    <property type="match status" value="1"/>
</dbReference>
<sequence length="459" mass="51105">MAPAHSGSTGEEGFVLEFSDLIPPLSTSRFLEEYWGQKVYSTSLCEDLLTILSVGFHDGNLSECVAECRKEDNVHFTEAELEGLQADLEQRRSVILPFCFTPGAIDIKQAFVQGCSGFGNDIEVGMYFSQLGCEPAQWHFDPNHNLTIQILGEKDWYCAEGNPHTMGAARGLRDTPMNFLDQSIPIPNTGPLDRSCYNLRPGSVLYIPPGHWHSVVPVKGDCVSVNLRVANLLHAKWVCEVMFAKMMSVARGQDTLCAVRPPDFCGTGISDAMKQQAALCLDLESCWCHPPRCFPFEKERSDGLRLGATLDFLKCKKFMCDRDLLHQDGTVVVSPLVSILPKLRDADSMVIDLRSVSSLTGSDYLRFSIHCTSTLEAPVKLLARCGKVKLAEFVPPQSKEQAQRRKRGHTTESFPDELALLLRVLIHGNVLFLRAPADQVIPEQRPRKKQNPSRKNEPS</sequence>
<dbReference type="InterPro" id="IPR003347">
    <property type="entry name" value="JmjC_dom"/>
</dbReference>
<comment type="caution">
    <text evidence="2">The sequence shown here is derived from an EMBL/GenBank/DDBJ whole genome shotgun (WGS) entry which is preliminary data.</text>
</comment>
<gene>
    <name evidence="2" type="ORF">SNAT2548_LOCUS26148</name>
</gene>
<dbReference type="EMBL" id="CAJNDS010002419">
    <property type="protein sequence ID" value="CAE7467503.1"/>
    <property type="molecule type" value="Genomic_DNA"/>
</dbReference>
<dbReference type="PROSITE" id="PS51184">
    <property type="entry name" value="JMJC"/>
    <property type="match status" value="1"/>
</dbReference>
<dbReference type="AlphaFoldDB" id="A0A812SAC4"/>
<dbReference type="Pfam" id="PF08007">
    <property type="entry name" value="JmjC_2"/>
    <property type="match status" value="1"/>
</dbReference>
<accession>A0A812SAC4</accession>
<feature type="domain" description="JmjC" evidence="1">
    <location>
        <begin position="90"/>
        <end position="246"/>
    </location>
</feature>
<dbReference type="CDD" id="cd02208">
    <property type="entry name" value="cupin_RmlC-like"/>
    <property type="match status" value="1"/>
</dbReference>
<dbReference type="SUPFAM" id="SSF51197">
    <property type="entry name" value="Clavaminate synthase-like"/>
    <property type="match status" value="1"/>
</dbReference>
<name>A0A812SAC4_9DINO</name>
<evidence type="ECO:0000259" key="1">
    <source>
        <dbReference type="PROSITE" id="PS51184"/>
    </source>
</evidence>